<evidence type="ECO:0000256" key="1">
    <source>
        <dbReference type="SAM" id="SignalP"/>
    </source>
</evidence>
<proteinExistence type="predicted"/>
<organism evidence="2 3">
    <name type="scientific">Bombus vosnesenskii</name>
    <dbReference type="NCBI Taxonomy" id="207650"/>
    <lineage>
        <taxon>Eukaryota</taxon>
        <taxon>Metazoa</taxon>
        <taxon>Ecdysozoa</taxon>
        <taxon>Arthropoda</taxon>
        <taxon>Hexapoda</taxon>
        <taxon>Insecta</taxon>
        <taxon>Pterygota</taxon>
        <taxon>Neoptera</taxon>
        <taxon>Endopterygota</taxon>
        <taxon>Hymenoptera</taxon>
        <taxon>Apocrita</taxon>
        <taxon>Aculeata</taxon>
        <taxon>Apoidea</taxon>
        <taxon>Anthophila</taxon>
        <taxon>Apidae</taxon>
        <taxon>Bombus</taxon>
        <taxon>Pyrobombus</taxon>
    </lineage>
</organism>
<dbReference type="KEGG" id="bvk:117234790"/>
<name>A0A6J3KGE5_9HYME</name>
<keyword evidence="2" id="KW-1185">Reference proteome</keyword>
<dbReference type="AlphaFoldDB" id="A0A6J3KGE5"/>
<feature type="chain" id="PRO_5026660569" evidence="1">
    <location>
        <begin position="24"/>
        <end position="422"/>
    </location>
</feature>
<protein>
    <submittedName>
        <fullName evidence="3">Uncharacterized protein LOC117234790</fullName>
    </submittedName>
</protein>
<dbReference type="Proteomes" id="UP000504631">
    <property type="component" value="Unplaced"/>
</dbReference>
<gene>
    <name evidence="3" type="primary">LOC117234790</name>
</gene>
<feature type="signal peptide" evidence="1">
    <location>
        <begin position="1"/>
        <end position="23"/>
    </location>
</feature>
<sequence length="422" mass="48240">MKNYSTTFRLMLVCLFLCSEIRAQDQFRRIRRKIDEDRFCNFDEARSNYNATDLLRCIDELAVDLIDRESGVLKVSNGKGQLNGFTGRKISFMDVFSSVFNNAATSHQSSSLPVYPISDYQQSNNPSETVGLSPGFQLNLLDTLSTISSHDDYKCVPRILCEVASGKLPGRSLGKQSSGFFELLGRNVFTDWLTKIDVAGMSPLLNFGRAMILGYSNRGNSVACYEAFPKCPRDTNGLIYYLNNYNGGFFNLFNRIRGGKYRTSNGDPGQPVNDYSKIEVRERIVAGSSTEPIRNEPVLNTVQFPSIEYQKYYANGEYPRFDTIRNYNAITFPDQRELSIEPTNSLQDDVPKSEPYVWQRDNVAFFPKFSYTSLELWKGLEDFAFINNSLRNLMDWNSPTFCASDIQTIYRTRLTKYLPCFY</sequence>
<reference evidence="3" key="1">
    <citation type="submission" date="2025-08" db="UniProtKB">
        <authorList>
            <consortium name="RefSeq"/>
        </authorList>
    </citation>
    <scope>IDENTIFICATION</scope>
    <source>
        <tissue evidence="3">Muscle</tissue>
    </source>
</reference>
<dbReference type="GeneID" id="117234790"/>
<accession>A0A6J3KGE5</accession>
<keyword evidence="1" id="KW-0732">Signal</keyword>
<evidence type="ECO:0000313" key="2">
    <source>
        <dbReference type="Proteomes" id="UP000504631"/>
    </source>
</evidence>
<dbReference type="RefSeq" id="XP_033352217.1">
    <property type="nucleotide sequence ID" value="XM_033496326.1"/>
</dbReference>
<evidence type="ECO:0000313" key="3">
    <source>
        <dbReference type="RefSeq" id="XP_033352217.1"/>
    </source>
</evidence>